<sequence length="920" mass="102752">MAGGNAEKQRPRRRSWRKSAPCVSRRLLCCLCLRGEEKDPLQEQEEKINGGPQHPHLDQLGSVEREAIQIRVEDLGIVNAGFSLLEEEPVTSRNSVARSASSVSGCPRTLENKQLKPLSSLPIESQAITSTSEEDNEEEEEDLLLCDSSTASFLTPPVINLIPPSPSDVVDDDQFFDINSEESVVNTSCSDGSLAAGEPESYEEKMESVETEEDITLAENKIFADKTNESKESPSDESGKEREYVTTKEMDKEKAKSKFLHSAYQVAPLPEYPQKNDLSNTDVTCSDLLRAELCLLPQAANMDTFTHQMRLITRSCSLVDTMTRSSSTESTDHQEEEGSPRQRRITVESYMPQTKDQNGNFPEKQDDRQAAKRLAELNTEEVCQWFTSIGLQKCLPFISEVKLCGADVASVDVNTLDILHINTLEERELLLSAIYNELHPPSTVTQRLNSLLESIGPNNVETCTTSLVSMSKSKSSPHVSCLSRNRRSLKLRSSPNFMTQRNSQLIEITINASERIVHLRTPKDTTVGKIMDSCFKMLGMTEDKSLFILKETQGSSEELPPDQQIGSLLTSTPGNRQLELHLCKTKKLSDGALRNNPEVNSSNENVNKNVIQAAKEERIKELKQQVDSLQNVILQVQELHHGLVAFCSEIKSMDREADVEGLGSADLKPRLELVISRVNDKRQSLQTLKDNINNSSAHKNKQLDVRLLEKMKLNCQVFKEEISMVHLNRQVAYLQNALQESYDKEKARKKSLAIGSLSQLVSPQSPAMLLVVQENHNPDGHYGFTCRLREGSGLVVVRVDDSPLCVDDRLVEVNGVPVVNSTQEELTDILLQGPSANIVVLRQPPPPPTSQQHPLVLQRSVNPDPMQTICPARQVVTMETLSTPEGDGHLMRQRRQKRLMPVLMRVSNMGVDVSVERPRI</sequence>
<gene>
    <name evidence="4" type="ORF">CesoFtcFv8_020794</name>
</gene>
<dbReference type="Proteomes" id="UP001335648">
    <property type="component" value="Unassembled WGS sequence"/>
</dbReference>
<keyword evidence="1" id="KW-0175">Coiled coil</keyword>
<evidence type="ECO:0000256" key="2">
    <source>
        <dbReference type="SAM" id="MobiDB-lite"/>
    </source>
</evidence>
<evidence type="ECO:0000313" key="5">
    <source>
        <dbReference type="Proteomes" id="UP001335648"/>
    </source>
</evidence>
<feature type="compositionally biased region" description="Basic and acidic residues" evidence="2">
    <location>
        <begin position="330"/>
        <end position="340"/>
    </location>
</feature>
<dbReference type="SUPFAM" id="SSF50156">
    <property type="entry name" value="PDZ domain-like"/>
    <property type="match status" value="1"/>
</dbReference>
<dbReference type="CDD" id="cd00136">
    <property type="entry name" value="PDZ_canonical"/>
    <property type="match status" value="1"/>
</dbReference>
<evidence type="ECO:0000259" key="3">
    <source>
        <dbReference type="SMART" id="SM00228"/>
    </source>
</evidence>
<feature type="compositionally biased region" description="Acidic residues" evidence="2">
    <location>
        <begin position="132"/>
        <end position="142"/>
    </location>
</feature>
<dbReference type="SMART" id="SM00228">
    <property type="entry name" value="PDZ"/>
    <property type="match status" value="1"/>
</dbReference>
<feature type="region of interest" description="Disordered" evidence="2">
    <location>
        <begin position="221"/>
        <end position="250"/>
    </location>
</feature>
<accession>A0AAN8BCU8</accession>
<feature type="compositionally biased region" description="Low complexity" evidence="2">
    <location>
        <begin position="92"/>
        <end position="104"/>
    </location>
</feature>
<dbReference type="SUPFAM" id="SSF47769">
    <property type="entry name" value="SAM/Pointed domain"/>
    <property type="match status" value="1"/>
</dbReference>
<feature type="coiled-coil region" evidence="1">
    <location>
        <begin position="612"/>
        <end position="639"/>
    </location>
</feature>
<evidence type="ECO:0000313" key="4">
    <source>
        <dbReference type="EMBL" id="KAK5882180.1"/>
    </source>
</evidence>
<name>A0AAN8BCU8_9TELE</name>
<feature type="region of interest" description="Disordered" evidence="2">
    <location>
        <begin position="1"/>
        <end position="20"/>
    </location>
</feature>
<keyword evidence="5" id="KW-1185">Reference proteome</keyword>
<dbReference type="Gene3D" id="2.30.42.10">
    <property type="match status" value="1"/>
</dbReference>
<feature type="region of interest" description="Disordered" evidence="2">
    <location>
        <begin position="187"/>
        <end position="208"/>
    </location>
</feature>
<dbReference type="InterPro" id="IPR001478">
    <property type="entry name" value="PDZ"/>
</dbReference>
<dbReference type="EMBL" id="JAULUE010002062">
    <property type="protein sequence ID" value="KAK5882180.1"/>
    <property type="molecule type" value="Genomic_DNA"/>
</dbReference>
<feature type="region of interest" description="Disordered" evidence="2">
    <location>
        <begin position="89"/>
        <end position="142"/>
    </location>
</feature>
<feature type="region of interest" description="Disordered" evidence="2">
    <location>
        <begin position="323"/>
        <end position="370"/>
    </location>
</feature>
<proteinExistence type="predicted"/>
<feature type="compositionally biased region" description="Basic and acidic residues" evidence="2">
    <location>
        <begin position="222"/>
        <end position="250"/>
    </location>
</feature>
<feature type="domain" description="PDZ" evidence="3">
    <location>
        <begin position="780"/>
        <end position="844"/>
    </location>
</feature>
<comment type="caution">
    <text evidence="4">The sequence shown here is derived from an EMBL/GenBank/DDBJ whole genome shotgun (WGS) entry which is preliminary data.</text>
</comment>
<dbReference type="Gene3D" id="1.10.150.50">
    <property type="entry name" value="Transcription Factor, Ets-1"/>
    <property type="match status" value="1"/>
</dbReference>
<dbReference type="AlphaFoldDB" id="A0AAN8BCU8"/>
<dbReference type="PANTHER" id="PTHR12573:SF4">
    <property type="entry name" value="AT09986P-RELATED"/>
    <property type="match status" value="1"/>
</dbReference>
<organism evidence="4 5">
    <name type="scientific">Champsocephalus esox</name>
    <name type="common">pike icefish</name>
    <dbReference type="NCBI Taxonomy" id="159716"/>
    <lineage>
        <taxon>Eukaryota</taxon>
        <taxon>Metazoa</taxon>
        <taxon>Chordata</taxon>
        <taxon>Craniata</taxon>
        <taxon>Vertebrata</taxon>
        <taxon>Euteleostomi</taxon>
        <taxon>Actinopterygii</taxon>
        <taxon>Neopterygii</taxon>
        <taxon>Teleostei</taxon>
        <taxon>Neoteleostei</taxon>
        <taxon>Acanthomorphata</taxon>
        <taxon>Eupercaria</taxon>
        <taxon>Perciformes</taxon>
        <taxon>Notothenioidei</taxon>
        <taxon>Channichthyidae</taxon>
        <taxon>Champsocephalus</taxon>
    </lineage>
</organism>
<dbReference type="InterPro" id="IPR036034">
    <property type="entry name" value="PDZ_sf"/>
</dbReference>
<dbReference type="InterPro" id="IPR013761">
    <property type="entry name" value="SAM/pointed_sf"/>
</dbReference>
<evidence type="ECO:0000256" key="1">
    <source>
        <dbReference type="SAM" id="Coils"/>
    </source>
</evidence>
<reference evidence="4 5" key="1">
    <citation type="journal article" date="2023" name="Mol. Biol. Evol.">
        <title>Genomics of Secondarily Temperate Adaptation in the Only Non-Antarctic Icefish.</title>
        <authorList>
            <person name="Rivera-Colon A.G."/>
            <person name="Rayamajhi N."/>
            <person name="Minhas B.F."/>
            <person name="Madrigal G."/>
            <person name="Bilyk K.T."/>
            <person name="Yoon V."/>
            <person name="Hune M."/>
            <person name="Gregory S."/>
            <person name="Cheng C.H.C."/>
            <person name="Catchen J.M."/>
        </authorList>
    </citation>
    <scope>NUCLEOTIDE SEQUENCE [LARGE SCALE GENOMIC DNA]</scope>
    <source>
        <strain evidence="4">JC2023a</strain>
    </source>
</reference>
<protein>
    <recommendedName>
        <fullName evidence="3">PDZ domain-containing protein</fullName>
    </recommendedName>
</protein>
<feature type="compositionally biased region" description="Polar residues" evidence="2">
    <location>
        <begin position="351"/>
        <end position="360"/>
    </location>
</feature>
<dbReference type="PANTHER" id="PTHR12573">
    <property type="entry name" value="AT09986P-RELATED"/>
    <property type="match status" value="1"/>
</dbReference>